<protein>
    <submittedName>
        <fullName evidence="1">Uncharacterized protein</fullName>
    </submittedName>
</protein>
<dbReference type="AlphaFoldDB" id="A0A916Z088"/>
<dbReference type="Gene3D" id="3.30.460.40">
    <property type="match status" value="1"/>
</dbReference>
<proteinExistence type="predicted"/>
<dbReference type="SUPFAM" id="SSF81301">
    <property type="entry name" value="Nucleotidyltransferase"/>
    <property type="match status" value="1"/>
</dbReference>
<sequence>MSNPNNFHNVLSRIAEAARSAEAIWLVGGSTGLMMRGMELERPPRDLDLYADEQDARRLHERLREYAIDQQELNISGIYRSLLSHYVIEGVPVELVGGFVIQSGEDRYAVQVSEVLAPLRYVVRVDGSEIGVVPLAHEMWFNQLRKRQDRIQMIAETVKAEQDLHKEAFAAIEKANRLSPSSLAYMHDLIGNLRNEGPQ</sequence>
<dbReference type="InterPro" id="IPR043519">
    <property type="entry name" value="NT_sf"/>
</dbReference>
<gene>
    <name evidence="1" type="ORF">GCM10010911_28940</name>
</gene>
<dbReference type="RefSeq" id="WP_188992654.1">
    <property type="nucleotide sequence ID" value="NZ_BMHP01000002.1"/>
</dbReference>
<evidence type="ECO:0000313" key="1">
    <source>
        <dbReference type="EMBL" id="GGD69290.1"/>
    </source>
</evidence>
<reference evidence="1" key="1">
    <citation type="journal article" date="2014" name="Int. J. Syst. Evol. Microbiol.">
        <title>Complete genome sequence of Corynebacterium casei LMG S-19264T (=DSM 44701T), isolated from a smear-ripened cheese.</title>
        <authorList>
            <consortium name="US DOE Joint Genome Institute (JGI-PGF)"/>
            <person name="Walter F."/>
            <person name="Albersmeier A."/>
            <person name="Kalinowski J."/>
            <person name="Ruckert C."/>
        </authorList>
    </citation>
    <scope>NUCLEOTIDE SEQUENCE</scope>
    <source>
        <strain evidence="1">CGMCC 1.15178</strain>
    </source>
</reference>
<dbReference type="Proteomes" id="UP000612456">
    <property type="component" value="Unassembled WGS sequence"/>
</dbReference>
<comment type="caution">
    <text evidence="1">The sequence shown here is derived from an EMBL/GenBank/DDBJ whole genome shotgun (WGS) entry which is preliminary data.</text>
</comment>
<dbReference type="InterPro" id="IPR019646">
    <property type="entry name" value="Aminoglyc_AdlTrfase"/>
</dbReference>
<organism evidence="1 2">
    <name type="scientific">Paenibacillus nasutitermitis</name>
    <dbReference type="NCBI Taxonomy" id="1652958"/>
    <lineage>
        <taxon>Bacteria</taxon>
        <taxon>Bacillati</taxon>
        <taxon>Bacillota</taxon>
        <taxon>Bacilli</taxon>
        <taxon>Bacillales</taxon>
        <taxon>Paenibacillaceae</taxon>
        <taxon>Paenibacillus</taxon>
    </lineage>
</organism>
<accession>A0A916Z088</accession>
<dbReference type="EMBL" id="BMHP01000002">
    <property type="protein sequence ID" value="GGD69290.1"/>
    <property type="molecule type" value="Genomic_DNA"/>
</dbReference>
<name>A0A916Z088_9BACL</name>
<keyword evidence="2" id="KW-1185">Reference proteome</keyword>
<reference evidence="1" key="2">
    <citation type="submission" date="2020-09" db="EMBL/GenBank/DDBJ databases">
        <authorList>
            <person name="Sun Q."/>
            <person name="Zhou Y."/>
        </authorList>
    </citation>
    <scope>NUCLEOTIDE SEQUENCE</scope>
    <source>
        <strain evidence="1">CGMCC 1.15178</strain>
    </source>
</reference>
<evidence type="ECO:0000313" key="2">
    <source>
        <dbReference type="Proteomes" id="UP000612456"/>
    </source>
</evidence>
<dbReference type="Pfam" id="PF10706">
    <property type="entry name" value="Aminoglyc_resit"/>
    <property type="match status" value="1"/>
</dbReference>